<keyword evidence="2" id="KW-1185">Reference proteome</keyword>
<evidence type="ECO:0000313" key="1">
    <source>
        <dbReference type="EMBL" id="THG48317.1"/>
    </source>
</evidence>
<feature type="non-terminal residue" evidence="1">
    <location>
        <position position="316"/>
    </location>
</feature>
<evidence type="ECO:0000313" key="2">
    <source>
        <dbReference type="Proteomes" id="UP000305401"/>
    </source>
</evidence>
<sequence>MGSNNTRGMSPRQKMINLMYIVLTAMLALNVSSDVLEGFVQVEEGLSRSNQNIAARNNAIYNRLEEFAIQNPSKGQIWFDKAKQVRQRTEKLHQLMDSLKTAIAIEADGPDADPRNLVNQDDLESASLVMLKPGKRRGGTHLRTSIDVYREFLATLFADSVHRANIRAALATEAVAKSGNAMPIPWEESLFEGKPVVAAVTMLTKLQSDVRYAEGETLAALLNNVDAGDVRVNELNAFVIPQSRNVMRGSRYSANIVLAAVDTTQRPVVYINGTRLQNDNGLYETVPGSTGTFDYKGYLEVPHGDGTVTRHDFQSS</sequence>
<reference evidence="1" key="1">
    <citation type="submission" date="2019-04" db="EMBL/GenBank/DDBJ databases">
        <title>Microbes associate with the intestines of laboratory mice.</title>
        <authorList>
            <person name="Navarre W."/>
            <person name="Wong E."/>
            <person name="Huang K.C."/>
            <person name="Tropini C."/>
            <person name="Ng K."/>
            <person name="Yu B."/>
        </authorList>
    </citation>
    <scope>NUCLEOTIDE SEQUENCE</scope>
    <source>
        <strain evidence="1">NM86_A22</strain>
    </source>
</reference>
<dbReference type="EMBL" id="SSTG01000087">
    <property type="protein sequence ID" value="THG48317.1"/>
    <property type="molecule type" value="Genomic_DNA"/>
</dbReference>
<protein>
    <submittedName>
        <fullName evidence="1">Gliding motility protein GldM</fullName>
    </submittedName>
</protein>
<comment type="caution">
    <text evidence="1">The sequence shown here is derived from an EMBL/GenBank/DDBJ whole genome shotgun (WGS) entry which is preliminary data.</text>
</comment>
<dbReference type="Proteomes" id="UP000305401">
    <property type="component" value="Unassembled WGS sequence"/>
</dbReference>
<organism evidence="1 2">
    <name type="scientific">Muribaculum caecicola</name>
    <dbReference type="NCBI Taxonomy" id="3038144"/>
    <lineage>
        <taxon>Bacteria</taxon>
        <taxon>Pseudomonadati</taxon>
        <taxon>Bacteroidota</taxon>
        <taxon>Bacteroidia</taxon>
        <taxon>Bacteroidales</taxon>
        <taxon>Muribaculaceae</taxon>
        <taxon>Muribaculum</taxon>
    </lineage>
</organism>
<gene>
    <name evidence="1" type="primary">gldM</name>
    <name evidence="1" type="ORF">E5990_07320</name>
</gene>
<proteinExistence type="predicted"/>
<accession>A0AC61S5J2</accession>
<name>A0AC61S5J2_9BACT</name>